<dbReference type="RefSeq" id="YP_009027618.1">
    <property type="nucleotide sequence ID" value="NC_024050.1"/>
</dbReference>
<dbReference type="EMBL" id="KF515972">
    <property type="protein sequence ID" value="AHB35112.1"/>
    <property type="molecule type" value="Genomic_DNA"/>
</dbReference>
<name>A0A023I7I2_PYRPE</name>
<dbReference type="AlphaFoldDB" id="A0A023I7I2"/>
<dbReference type="EMBL" id="KJ776829">
    <property type="protein sequence ID" value="AIA19901.1"/>
    <property type="molecule type" value="Genomic_DNA"/>
</dbReference>
<dbReference type="EMBL" id="KJ776835">
    <property type="protein sequence ID" value="AIA21155.1"/>
    <property type="molecule type" value="Genomic_DNA"/>
</dbReference>
<dbReference type="EMBL" id="KJ776827">
    <property type="protein sequence ID" value="AIA19483.1"/>
    <property type="molecule type" value="Genomic_DNA"/>
</dbReference>
<gene>
    <name evidence="1" type="primary">orf382</name>
</gene>
<accession>A0A059SUR5</accession>
<accession>A0A023I7I2</accession>
<organism evidence="1">
    <name type="scientific">Pyropia perforata</name>
    <name type="common">Red alga</name>
    <name type="synonym">Porphyra perforata</name>
    <dbReference type="NCBI Taxonomy" id="182771"/>
    <lineage>
        <taxon>Eukaryota</taxon>
        <taxon>Rhodophyta</taxon>
        <taxon>Bangiophyceae</taxon>
        <taxon>Bangiales</taxon>
        <taxon>Bangiaceae</taxon>
        <taxon>Pyropia</taxon>
    </lineage>
</organism>
<proteinExistence type="predicted"/>
<dbReference type="EMBL" id="KJ776828">
    <property type="protein sequence ID" value="AIA19692.1"/>
    <property type="molecule type" value="Genomic_DNA"/>
</dbReference>
<dbReference type="EMBL" id="KF515973">
    <property type="protein sequence ID" value="AHB35321.1"/>
    <property type="molecule type" value="Genomic_DNA"/>
</dbReference>
<protein>
    <submittedName>
        <fullName evidence="1">Uncharacterized protein</fullName>
    </submittedName>
</protein>
<sequence length="33" mass="4087">MSQSNDFVYIHFDFLHQLRYVVGFYDLKDFVIE</sequence>
<keyword evidence="2" id="KW-0150">Chloroplast</keyword>
<geneLocation type="plastid" evidence="1"/>
<evidence type="ECO:0000313" key="2">
    <source>
        <dbReference type="EMBL" id="AHB35112.1"/>
    </source>
</evidence>
<evidence type="ECO:0000313" key="1">
    <source>
        <dbReference type="EMBL" id="AGV01107.1"/>
    </source>
</evidence>
<dbReference type="EMBL" id="KJ776831">
    <property type="protein sequence ID" value="AIA20319.1"/>
    <property type="molecule type" value="Genomic_DNA"/>
</dbReference>
<dbReference type="EMBL" id="KJ776834">
    <property type="protein sequence ID" value="AIA20946.1"/>
    <property type="molecule type" value="Genomic_DNA"/>
</dbReference>
<dbReference type="EMBL" id="KJ776832">
    <property type="protein sequence ID" value="AIA20528.1"/>
    <property type="molecule type" value="Genomic_DNA"/>
</dbReference>
<keyword evidence="1" id="KW-0934">Plastid</keyword>
<dbReference type="EMBL" id="KC904971">
    <property type="protein sequence ID" value="AGV01107.1"/>
    <property type="molecule type" value="Genomic_DNA"/>
</dbReference>
<dbReference type="EMBL" id="KJ776833">
    <property type="protein sequence ID" value="AIA20737.1"/>
    <property type="molecule type" value="Genomic_DNA"/>
</dbReference>
<dbReference type="GeneID" id="19221695"/>
<reference evidence="1" key="1">
    <citation type="journal article" date="2014" name="Sci. Rep.">
        <title>Minimally destructive sampling of type specimens of Pyropia (Bangiales, Rhodophyta) recovers complete plastid and mitochondrial genomes.</title>
        <authorList>
            <person name="Hughey J.R."/>
            <person name="Gabrielson P.W."/>
            <person name="Rohmer L."/>
            <person name="Tortolani J."/>
            <person name="Silva M."/>
            <person name="Miller K.A."/>
            <person name="Young J.D."/>
            <person name="Martell C."/>
            <person name="Ruediger E."/>
        </authorList>
    </citation>
    <scope>NUCLEOTIDE SEQUENCE</scope>
    <source>
        <strain evidence="1">LD 13037</strain>
    </source>
</reference>